<evidence type="ECO:0000313" key="3">
    <source>
        <dbReference type="EMBL" id="CCO61473.1"/>
    </source>
</evidence>
<name>U4KEH0_9VIBR</name>
<comment type="similarity">
    <text evidence="1">Belongs to the UPF0597 family.</text>
</comment>
<dbReference type="AlphaFoldDB" id="U4KEH0"/>
<keyword evidence="4" id="KW-1185">Reference proteome</keyword>
<dbReference type="PIRSF" id="PIRSF006054">
    <property type="entry name" value="UCP006054"/>
    <property type="match status" value="1"/>
</dbReference>
<gene>
    <name evidence="3" type="ORF">VIBNI_B1745</name>
</gene>
<feature type="domain" description="Serine dehydratase-like alpha subunit" evidence="2">
    <location>
        <begin position="88"/>
        <end position="419"/>
    </location>
</feature>
<organism evidence="3 4">
    <name type="scientific">Vibrio nigripulchritudo</name>
    <dbReference type="NCBI Taxonomy" id="28173"/>
    <lineage>
        <taxon>Bacteria</taxon>
        <taxon>Pseudomonadati</taxon>
        <taxon>Pseudomonadota</taxon>
        <taxon>Gammaproteobacteria</taxon>
        <taxon>Vibrionales</taxon>
        <taxon>Vibrionaceae</taxon>
        <taxon>Vibrio</taxon>
    </lineage>
</organism>
<dbReference type="PANTHER" id="PTHR30501">
    <property type="entry name" value="UPF0597 PROTEIN YHAM"/>
    <property type="match status" value="1"/>
</dbReference>
<dbReference type="Proteomes" id="UP000016895">
    <property type="component" value="Chromosome 2"/>
</dbReference>
<protein>
    <recommendedName>
        <fullName evidence="1">UPF0597 protein VIBNI_B1745</fullName>
    </recommendedName>
</protein>
<dbReference type="PANTHER" id="PTHR30501:SF2">
    <property type="entry name" value="UPF0597 PROTEIN YHAM"/>
    <property type="match status" value="1"/>
</dbReference>
<dbReference type="STRING" id="28173.VIBNI_B1745"/>
<dbReference type="PATRIC" id="fig|1260221.3.peg.5326"/>
<dbReference type="InterPro" id="IPR021144">
    <property type="entry name" value="UPF0597"/>
</dbReference>
<dbReference type="OrthoDB" id="41906at2"/>
<dbReference type="HAMAP" id="MF_01845">
    <property type="entry name" value="UPF0597"/>
    <property type="match status" value="1"/>
</dbReference>
<reference evidence="3 4" key="1">
    <citation type="journal article" date="2013" name="ISME J.">
        <title>Comparative genomics of pathogenic lineages of Vibrio nigripulchritudo identifies virulence-associated traits.</title>
        <authorList>
            <person name="Goudenege D."/>
            <person name="Labreuche Y."/>
            <person name="Krin E."/>
            <person name="Ansquer D."/>
            <person name="Mangenot S."/>
            <person name="Calteau A."/>
            <person name="Medigue C."/>
            <person name="Mazel D."/>
            <person name="Polz M.F."/>
            <person name="Le Roux F."/>
        </authorList>
    </citation>
    <scope>NUCLEOTIDE SEQUENCE [LARGE SCALE GENOMIC DNA]</scope>
    <source>
        <strain evidence="4">SnF1</strain>
    </source>
</reference>
<evidence type="ECO:0000256" key="1">
    <source>
        <dbReference type="HAMAP-Rule" id="MF_01845"/>
    </source>
</evidence>
<dbReference type="RefSeq" id="WP_022561891.1">
    <property type="nucleotide sequence ID" value="NC_022543.1"/>
</dbReference>
<dbReference type="InterPro" id="IPR005130">
    <property type="entry name" value="Ser_deHydtase-like_asu"/>
</dbReference>
<dbReference type="eggNOG" id="COG3681">
    <property type="taxonomic scope" value="Bacteria"/>
</dbReference>
<dbReference type="KEGG" id="vni:VIBNI_B1745"/>
<evidence type="ECO:0000313" key="4">
    <source>
        <dbReference type="Proteomes" id="UP000016895"/>
    </source>
</evidence>
<accession>U4KEH0</accession>
<evidence type="ECO:0000259" key="2">
    <source>
        <dbReference type="Pfam" id="PF03313"/>
    </source>
</evidence>
<dbReference type="GO" id="GO:0019450">
    <property type="term" value="P:L-cysteine catabolic process to pyruvate"/>
    <property type="evidence" value="ECO:0007669"/>
    <property type="project" value="TreeGrafter"/>
</dbReference>
<dbReference type="Pfam" id="PF03313">
    <property type="entry name" value="SDH_alpha"/>
    <property type="match status" value="1"/>
</dbReference>
<dbReference type="EMBL" id="FO203527">
    <property type="protein sequence ID" value="CCO61473.1"/>
    <property type="molecule type" value="Genomic_DNA"/>
</dbReference>
<proteinExistence type="inferred from homology"/>
<dbReference type="GO" id="GO:0080146">
    <property type="term" value="F:L-cysteine desulfhydrase activity"/>
    <property type="evidence" value="ECO:0007669"/>
    <property type="project" value="TreeGrafter"/>
</dbReference>
<sequence length="424" mass="44905">MKNEWQKYIKVIKKVVKPALGCTEPISAAYASAVATRDLGTTPDLIEVFVSDNLYKNSMGVFVPGTGKVGLAIAAAAGAIGGNADRELEVLADITPLDVEKAQSLVDQGKVKVNRISTDDFIYCSVVVAFEHQASIVTVSGGHTTIVEKYLNGEKTYELKKENASPTASVCEGVDLSIEKIYDFAIKADYHDISFILDSVVLNQNLSKEGLRNCYGLEIGRTIHKNINEGILSQDLMSKIQMVTSAASDARMGGATLPAMSNYGSGNQGIAATLPVVVVADFFKCSRESLARALIMSHLGAIYIKSHYPPLSAFCGNTVTSSAAAMAMTYLAGGTFKQSCYAIQNVLSDSSGMICDGAKSSCAMKVCTSSTAAVRSFMMALCDNVVTGQGIVAKDVEQTIKNVGMMVSCGMTATDATIIDIMST</sequence>